<reference evidence="1 2" key="2">
    <citation type="submission" date="2018-04" db="EMBL/GenBank/DDBJ databases">
        <title>OglaRS2 (Oryza glaberrima Reference Sequence Version 2).</title>
        <authorList>
            <person name="Zhang J."/>
            <person name="Kudrna D."/>
            <person name="Lee S."/>
            <person name="Talag J."/>
            <person name="Rajasekar S."/>
            <person name="Wing R.A."/>
        </authorList>
    </citation>
    <scope>NUCLEOTIDE SEQUENCE [LARGE SCALE GENOMIC DNA]</scope>
    <source>
        <strain evidence="1 2">cv. IRGC 96717</strain>
    </source>
</reference>
<organism evidence="1 2">
    <name type="scientific">Oryza glaberrima</name>
    <name type="common">African rice</name>
    <dbReference type="NCBI Taxonomy" id="4538"/>
    <lineage>
        <taxon>Eukaryota</taxon>
        <taxon>Viridiplantae</taxon>
        <taxon>Streptophyta</taxon>
        <taxon>Embryophyta</taxon>
        <taxon>Tracheophyta</taxon>
        <taxon>Spermatophyta</taxon>
        <taxon>Magnoliopsida</taxon>
        <taxon>Liliopsida</taxon>
        <taxon>Poales</taxon>
        <taxon>Poaceae</taxon>
        <taxon>BOP clade</taxon>
        <taxon>Oryzoideae</taxon>
        <taxon>Oryzeae</taxon>
        <taxon>Oryzinae</taxon>
        <taxon>Oryza</taxon>
    </lineage>
</organism>
<dbReference type="Gramene" id="ORGLA09G0031300.1">
    <property type="protein sequence ID" value="ORGLA09G0031300.1"/>
    <property type="gene ID" value="ORGLA09G0031300"/>
</dbReference>
<evidence type="ECO:0000313" key="1">
    <source>
        <dbReference type="EnsemblPlants" id="ORGLA09G0031300.1"/>
    </source>
</evidence>
<dbReference type="EnsemblPlants" id="ORGLA09G0031300.1">
    <property type="protein sequence ID" value="ORGLA09G0031300.1"/>
    <property type="gene ID" value="ORGLA09G0031300"/>
</dbReference>
<proteinExistence type="predicted"/>
<dbReference type="AlphaFoldDB" id="I1QMN4"/>
<evidence type="ECO:0000313" key="2">
    <source>
        <dbReference type="Proteomes" id="UP000007306"/>
    </source>
</evidence>
<dbReference type="HOGENOM" id="CLU_1333768_0_0_1"/>
<protein>
    <submittedName>
        <fullName evidence="1">Uncharacterized protein</fullName>
    </submittedName>
</protein>
<reference evidence="1" key="1">
    <citation type="submission" date="2015-06" db="UniProtKB">
        <authorList>
            <consortium name="EnsemblPlants"/>
        </authorList>
    </citation>
    <scope>IDENTIFICATION</scope>
</reference>
<sequence length="206" mass="22262">MTTMSSLQLRLLRFLVKRLGGIRLHGEENSHLRVGGIVEFALLIKLTVAKLELLLHLGRLGAWPFGVKDDYCGVRAMATIARVWLGLGLRPAIPPEASASTARCPCCFLLSMRDRREEEVPDPDEASALLPPPLPKEEKMLCQDHHELITAAASQLLGEKIGGNSSLGSHMKVGGTVEFALSIKSSTATPGGDAASRLKCNHFCVD</sequence>
<name>I1QMN4_ORYGL</name>
<accession>I1QMN4</accession>
<keyword evidence="2" id="KW-1185">Reference proteome</keyword>
<dbReference type="Proteomes" id="UP000007306">
    <property type="component" value="Chromosome 9"/>
</dbReference>